<evidence type="ECO:0000313" key="2">
    <source>
        <dbReference type="EMBL" id="AFZ14405.1"/>
    </source>
</evidence>
<evidence type="ECO:0000313" key="3">
    <source>
        <dbReference type="Proteomes" id="UP000010472"/>
    </source>
</evidence>
<keyword evidence="2" id="KW-0808">Transferase</keyword>
<dbReference type="RefSeq" id="WP_015204510.1">
    <property type="nucleotide sequence ID" value="NC_019753.1"/>
</dbReference>
<dbReference type="Proteomes" id="UP000010472">
    <property type="component" value="Chromosome"/>
</dbReference>
<reference evidence="2 3" key="1">
    <citation type="submission" date="2012-06" db="EMBL/GenBank/DDBJ databases">
        <title>Finished chromosome of genome of Crinalium epipsammum PCC 9333.</title>
        <authorList>
            <consortium name="US DOE Joint Genome Institute"/>
            <person name="Gugger M."/>
            <person name="Coursin T."/>
            <person name="Rippka R."/>
            <person name="Tandeau De Marsac N."/>
            <person name="Huntemann M."/>
            <person name="Wei C.-L."/>
            <person name="Han J."/>
            <person name="Detter J.C."/>
            <person name="Han C."/>
            <person name="Tapia R."/>
            <person name="Davenport K."/>
            <person name="Daligault H."/>
            <person name="Erkkila T."/>
            <person name="Gu W."/>
            <person name="Munk A.C.C."/>
            <person name="Teshima H."/>
            <person name="Xu Y."/>
            <person name="Chain P."/>
            <person name="Chen A."/>
            <person name="Krypides N."/>
            <person name="Mavromatis K."/>
            <person name="Markowitz V."/>
            <person name="Szeto E."/>
            <person name="Ivanova N."/>
            <person name="Mikhailova N."/>
            <person name="Ovchinnikova G."/>
            <person name="Pagani I."/>
            <person name="Pati A."/>
            <person name="Goodwin L."/>
            <person name="Peters L."/>
            <person name="Pitluck S."/>
            <person name="Woyke T."/>
            <person name="Kerfeld C."/>
        </authorList>
    </citation>
    <scope>NUCLEOTIDE SEQUENCE [LARGE SCALE GENOMIC DNA]</scope>
    <source>
        <strain evidence="2 3">PCC 9333</strain>
    </source>
</reference>
<dbReference type="InterPro" id="IPR002123">
    <property type="entry name" value="Plipid/glycerol_acylTrfase"/>
</dbReference>
<dbReference type="eggNOG" id="COG0204">
    <property type="taxonomic scope" value="Bacteria"/>
</dbReference>
<feature type="domain" description="Phospholipid/glycerol acyltransferase" evidence="1">
    <location>
        <begin position="66"/>
        <end position="210"/>
    </location>
</feature>
<name>K9W4M4_9CYAN</name>
<evidence type="ECO:0000259" key="1">
    <source>
        <dbReference type="SMART" id="SM00563"/>
    </source>
</evidence>
<sequence length="485" mass="55232">MSNPVIQAQPPLEFIPPAFNPLVVQGVKMLLPIWLRSRTSITEIKADNVETLVDLYQQFQSGKTRFLMAFRHPSADDPFSLLYLISYILPQVAKQKGIPLQKPLHSHFMYDRGIPIWAGSIVSWLYPRLGGTSIHRGKLDRVGLRSARNLLVNGNFPLAAAPEGATNGHNELVSPLEPGIAQLGFWCAEDLLKAERSEQVFIVPIGIKYSYVQAPWKQIEQLLTTLEADSGLSANSENSQFKNQQLVSGVEPSDEVKKWLYKRVYKLGEHFLSLMENFYTKFYHQKLPTAHKKEFTSVTSTEELESQSLSYKEFSTRLHALLDVALQVAEQYFNVLPKGSLIDRCRRLEQAGWDCIYREDIKNPEKLSALEKGLADRIAAEANLRMWHMRLVESFVSVTGKYILEKPTADRFAETTLLMWDMMTRIKGGNPFMRPKLGKQRVQMTIGEPISVSERWDTYSSSRRSAKQSVENLTQDIQTAFESMI</sequence>
<proteinExistence type="predicted"/>
<dbReference type="AlphaFoldDB" id="K9W4M4"/>
<dbReference type="PATRIC" id="fig|1173022.3.peg.3854"/>
<keyword evidence="3" id="KW-1185">Reference proteome</keyword>
<keyword evidence="2" id="KW-0012">Acyltransferase</keyword>
<dbReference type="KEGG" id="cep:Cri9333_3582"/>
<dbReference type="GO" id="GO:0016746">
    <property type="term" value="F:acyltransferase activity"/>
    <property type="evidence" value="ECO:0007669"/>
    <property type="project" value="UniProtKB-KW"/>
</dbReference>
<organism evidence="2 3">
    <name type="scientific">Crinalium epipsammum PCC 9333</name>
    <dbReference type="NCBI Taxonomy" id="1173022"/>
    <lineage>
        <taxon>Bacteria</taxon>
        <taxon>Bacillati</taxon>
        <taxon>Cyanobacteriota</taxon>
        <taxon>Cyanophyceae</taxon>
        <taxon>Gomontiellales</taxon>
        <taxon>Gomontiellaceae</taxon>
        <taxon>Crinalium</taxon>
    </lineage>
</organism>
<dbReference type="EMBL" id="CP003620">
    <property type="protein sequence ID" value="AFZ14405.1"/>
    <property type="molecule type" value="Genomic_DNA"/>
</dbReference>
<dbReference type="STRING" id="1173022.Cri9333_3582"/>
<dbReference type="HOGENOM" id="CLU_045973_0_0_3"/>
<accession>K9W4M4</accession>
<dbReference type="SMART" id="SM00563">
    <property type="entry name" value="PlsC"/>
    <property type="match status" value="1"/>
</dbReference>
<protein>
    <submittedName>
        <fullName evidence="2">Phospholipid/glycerol acyltransferase</fullName>
    </submittedName>
</protein>
<gene>
    <name evidence="2" type="ORF">Cri9333_3582</name>
</gene>